<dbReference type="GO" id="GO:0004725">
    <property type="term" value="F:protein tyrosine phosphatase activity"/>
    <property type="evidence" value="ECO:0007669"/>
    <property type="project" value="InterPro"/>
</dbReference>
<dbReference type="InterPro" id="IPR017867">
    <property type="entry name" value="Tyr_phospatase_low_mol_wt"/>
</dbReference>
<dbReference type="eggNOG" id="KOG3217">
    <property type="taxonomic scope" value="Eukaryota"/>
</dbReference>
<dbReference type="GeneID" id="24105999"/>
<comment type="similarity">
    <text evidence="1">Belongs to the low molecular weight phosphotyrosine protein phosphatase family.</text>
</comment>
<dbReference type="OrthoDB" id="3388at2759"/>
<dbReference type="AlphaFoldDB" id="R9NWX5"/>
<dbReference type="STRING" id="1305764.R9NWX5"/>
<sequence length="143" mass="16078">MALAVFTHIATTSGVRSHFNMLDSCGTAAYHTGEEPDERTTELCQRRNIPIDLSNTARGIEPHDFDTFDVIFGMDTNNVRNLKRMQPPGSKAKVRLFGDVDDGKPVADSYYTNDFEATYRQVERYSRAFLKELGLNHSAKAKS</sequence>
<reference evidence="7" key="1">
    <citation type="journal article" date="2013" name="Genome Announc.">
        <title>Draft genome sequence of the basidiomycetous yeast-like fungus Pseudozyma hubeiensis SY62, which produces an abundant amount of the biosurfactant mannosylerythritol lipids.</title>
        <authorList>
            <person name="Konishi M."/>
            <person name="Hatada Y."/>
            <person name="Horiuchi J."/>
        </authorList>
    </citation>
    <scope>NUCLEOTIDE SEQUENCE [LARGE SCALE GENOMIC DNA]</scope>
    <source>
        <strain evidence="7">SY62</strain>
    </source>
</reference>
<dbReference type="InterPro" id="IPR036196">
    <property type="entry name" value="Ptyr_pPase_sf"/>
</dbReference>
<dbReference type="InterPro" id="IPR023485">
    <property type="entry name" value="Ptyr_pPase"/>
</dbReference>
<evidence type="ECO:0000313" key="6">
    <source>
        <dbReference type="EMBL" id="GAC93133.1"/>
    </source>
</evidence>
<dbReference type="EMBL" id="DF238772">
    <property type="protein sequence ID" value="GAC93133.1"/>
    <property type="molecule type" value="Genomic_DNA"/>
</dbReference>
<accession>R9NWX5</accession>
<evidence type="ECO:0000256" key="3">
    <source>
        <dbReference type="ARBA" id="ARBA00022912"/>
    </source>
</evidence>
<dbReference type="InterPro" id="IPR050438">
    <property type="entry name" value="LMW_PTPase"/>
</dbReference>
<evidence type="ECO:0000256" key="1">
    <source>
        <dbReference type="ARBA" id="ARBA00011063"/>
    </source>
</evidence>
<protein>
    <recommendedName>
        <fullName evidence="5">Phosphotyrosine protein phosphatase I domain-containing protein</fullName>
    </recommendedName>
</protein>
<dbReference type="Gene3D" id="3.40.50.2300">
    <property type="match status" value="1"/>
</dbReference>
<keyword evidence="3" id="KW-0904">Protein phosphatase</keyword>
<gene>
    <name evidence="6" type="ORF">PHSY_000695</name>
</gene>
<evidence type="ECO:0000256" key="2">
    <source>
        <dbReference type="ARBA" id="ARBA00022801"/>
    </source>
</evidence>
<feature type="domain" description="Phosphotyrosine protein phosphatase I" evidence="5">
    <location>
        <begin position="1"/>
        <end position="132"/>
    </location>
</feature>
<dbReference type="CDD" id="cd16343">
    <property type="entry name" value="LMWPTP"/>
    <property type="match status" value="1"/>
</dbReference>
<dbReference type="Proteomes" id="UP000014071">
    <property type="component" value="Unassembled WGS sequence"/>
</dbReference>
<evidence type="ECO:0000313" key="7">
    <source>
        <dbReference type="Proteomes" id="UP000014071"/>
    </source>
</evidence>
<proteinExistence type="inferred from homology"/>
<keyword evidence="7" id="KW-1185">Reference proteome</keyword>
<dbReference type="PANTHER" id="PTHR11717:SF7">
    <property type="entry name" value="LOW MOLECULAR WEIGHT PHOSPHOTYROSINE PROTEIN PHOSPHATASE"/>
    <property type="match status" value="1"/>
</dbReference>
<dbReference type="RefSeq" id="XP_012186720.1">
    <property type="nucleotide sequence ID" value="XM_012331330.1"/>
</dbReference>
<dbReference type="Pfam" id="PF01451">
    <property type="entry name" value="LMWPc"/>
    <property type="match status" value="1"/>
</dbReference>
<dbReference type="PRINTS" id="PR00719">
    <property type="entry name" value="LMWPTPASE"/>
</dbReference>
<dbReference type="PANTHER" id="PTHR11717">
    <property type="entry name" value="LOW MOLECULAR WEIGHT PROTEIN TYROSINE PHOSPHATASE"/>
    <property type="match status" value="1"/>
</dbReference>
<dbReference type="HOGENOM" id="CLU_071415_2_0_1"/>
<organism evidence="6 7">
    <name type="scientific">Pseudozyma hubeiensis (strain SY62)</name>
    <name type="common">Yeast</name>
    <dbReference type="NCBI Taxonomy" id="1305764"/>
    <lineage>
        <taxon>Eukaryota</taxon>
        <taxon>Fungi</taxon>
        <taxon>Dikarya</taxon>
        <taxon>Basidiomycota</taxon>
        <taxon>Ustilaginomycotina</taxon>
        <taxon>Ustilaginomycetes</taxon>
        <taxon>Ustilaginales</taxon>
        <taxon>Ustilaginaceae</taxon>
        <taxon>Pseudozyma</taxon>
    </lineage>
</organism>
<dbReference type="SUPFAM" id="SSF52788">
    <property type="entry name" value="Phosphotyrosine protein phosphatases I"/>
    <property type="match status" value="1"/>
</dbReference>
<evidence type="ECO:0000259" key="5">
    <source>
        <dbReference type="SMART" id="SM00226"/>
    </source>
</evidence>
<evidence type="ECO:0000256" key="4">
    <source>
        <dbReference type="PIRSR" id="PIRSR617867-1"/>
    </source>
</evidence>
<dbReference type="SMART" id="SM00226">
    <property type="entry name" value="LMWPc"/>
    <property type="match status" value="1"/>
</dbReference>
<name>R9NWX5_PSEHS</name>
<keyword evidence="2" id="KW-0378">Hydrolase</keyword>
<feature type="active site" description="Proton donor" evidence="4">
    <location>
        <position position="108"/>
    </location>
</feature>